<name>A0A284VN70_9EURY</name>
<comment type="similarity">
    <text evidence="3">Belongs to the ferredoxin thioredoxin reductase beta subunit family.</text>
</comment>
<dbReference type="Pfam" id="PF21349">
    <property type="entry name" value="RUBY_RBDX"/>
    <property type="match status" value="1"/>
</dbReference>
<dbReference type="InterPro" id="IPR004209">
    <property type="entry name" value="FTR_bsu"/>
</dbReference>
<dbReference type="EMBL" id="FZMP01000113">
    <property type="protein sequence ID" value="SNQ60730.1"/>
    <property type="molecule type" value="Genomic_DNA"/>
</dbReference>
<keyword evidence="10" id="KW-1015">Disulfide bond</keyword>
<evidence type="ECO:0000256" key="10">
    <source>
        <dbReference type="ARBA" id="ARBA00023157"/>
    </source>
</evidence>
<evidence type="ECO:0000256" key="8">
    <source>
        <dbReference type="ARBA" id="ARBA00023004"/>
    </source>
</evidence>
<gene>
    <name evidence="15" type="ORF">MNV_200017</name>
</gene>
<organism evidence="15 16">
    <name type="scientific">Candidatus Methanoperedens nitratireducens</name>
    <dbReference type="NCBI Taxonomy" id="1392998"/>
    <lineage>
        <taxon>Archaea</taxon>
        <taxon>Methanobacteriati</taxon>
        <taxon>Methanobacteriota</taxon>
        <taxon>Stenosarchaea group</taxon>
        <taxon>Methanomicrobia</taxon>
        <taxon>Methanosarcinales</taxon>
        <taxon>ANME-2 cluster</taxon>
        <taxon>Candidatus Methanoperedentaceae</taxon>
        <taxon>Candidatus Methanoperedens</taxon>
    </lineage>
</organism>
<dbReference type="Gene3D" id="3.90.460.10">
    <property type="entry name" value="Ferredoxin thioredoxin reductase catalytic beta subunit"/>
    <property type="match status" value="1"/>
</dbReference>
<feature type="domain" description="Rubredoxin-like" evidence="14">
    <location>
        <begin position="126"/>
        <end position="160"/>
    </location>
</feature>
<evidence type="ECO:0000256" key="4">
    <source>
        <dbReference type="ARBA" id="ARBA00012358"/>
    </source>
</evidence>
<dbReference type="Gene3D" id="2.20.28.10">
    <property type="match status" value="1"/>
</dbReference>
<keyword evidence="9" id="KW-0411">Iron-sulfur</keyword>
<evidence type="ECO:0000313" key="15">
    <source>
        <dbReference type="EMBL" id="SNQ60730.1"/>
    </source>
</evidence>
<evidence type="ECO:0000313" key="16">
    <source>
        <dbReference type="Proteomes" id="UP000218615"/>
    </source>
</evidence>
<dbReference type="InterPro" id="IPR048574">
    <property type="entry name" value="RUBY_RBDX"/>
</dbReference>
<dbReference type="Pfam" id="PF02943">
    <property type="entry name" value="FeThRed_B"/>
    <property type="match status" value="1"/>
</dbReference>
<sequence>MTTVEEMFAGMKKIADEEGYRFNPDREELDDILQGLWDNEHRYGYPSCPCRIASGELAKDMDFICPCNYRDADVEEYGCCLCVLYVSDDWETRKHDPIPERRPQEYYEKGYPSIMEQKGAGGKEMAQVYRCTVCGYLCARDEPPDLCPVCRAKKERFEEFEMTG</sequence>
<dbReference type="SUPFAM" id="SSF57662">
    <property type="entry name" value="Ferredoxin thioredoxin reductase (FTR), catalytic beta chain"/>
    <property type="match status" value="1"/>
</dbReference>
<dbReference type="STRING" id="1392998.ANME2D_00878"/>
<evidence type="ECO:0000256" key="1">
    <source>
        <dbReference type="ARBA" id="ARBA00001966"/>
    </source>
</evidence>
<evidence type="ECO:0000256" key="9">
    <source>
        <dbReference type="ARBA" id="ARBA00023014"/>
    </source>
</evidence>
<dbReference type="Proteomes" id="UP000218615">
    <property type="component" value="Unassembled WGS sequence"/>
</dbReference>
<evidence type="ECO:0000256" key="13">
    <source>
        <dbReference type="ARBA" id="ARBA00048150"/>
    </source>
</evidence>
<keyword evidence="7" id="KW-0560">Oxidoreductase</keyword>
<dbReference type="SUPFAM" id="SSF57802">
    <property type="entry name" value="Rubredoxin-like"/>
    <property type="match status" value="1"/>
</dbReference>
<keyword evidence="16" id="KW-1185">Reference proteome</keyword>
<dbReference type="PANTHER" id="PTHR35113:SF1">
    <property type="entry name" value="FERREDOXIN-THIOREDOXIN REDUCTASE CATALYTIC CHAIN, CHLOROPLASTIC"/>
    <property type="match status" value="1"/>
</dbReference>
<evidence type="ECO:0000256" key="6">
    <source>
        <dbReference type="ARBA" id="ARBA00022723"/>
    </source>
</evidence>
<evidence type="ECO:0000256" key="11">
    <source>
        <dbReference type="ARBA" id="ARBA00026011"/>
    </source>
</evidence>
<dbReference type="GO" id="GO:0051539">
    <property type="term" value="F:4 iron, 4 sulfur cluster binding"/>
    <property type="evidence" value="ECO:0007669"/>
    <property type="project" value="UniProtKB-KW"/>
</dbReference>
<proteinExistence type="inferred from homology"/>
<keyword evidence="6" id="KW-0479">Metal-binding</keyword>
<evidence type="ECO:0000256" key="7">
    <source>
        <dbReference type="ARBA" id="ARBA00023002"/>
    </source>
</evidence>
<keyword evidence="5" id="KW-0004">4Fe-4S</keyword>
<dbReference type="GO" id="GO:0016730">
    <property type="term" value="F:oxidoreductase activity, acting on iron-sulfur proteins as donors"/>
    <property type="evidence" value="ECO:0007669"/>
    <property type="project" value="InterPro"/>
</dbReference>
<dbReference type="InterPro" id="IPR036644">
    <property type="entry name" value="FTR_bsu_sf"/>
</dbReference>
<reference evidence="16" key="1">
    <citation type="submission" date="2017-06" db="EMBL/GenBank/DDBJ databases">
        <authorList>
            <person name="Cremers G."/>
        </authorList>
    </citation>
    <scope>NUCLEOTIDE SEQUENCE [LARGE SCALE GENOMIC DNA]</scope>
</reference>
<dbReference type="EC" id="1.8.7.2" evidence="4"/>
<protein>
    <recommendedName>
        <fullName evidence="4">ferredoxin:thioredoxin reductase</fullName>
        <ecNumber evidence="4">1.8.7.2</ecNumber>
    </recommendedName>
    <alternativeName>
        <fullName evidence="12">Ferredoxin-thioredoxin reductase subunit B</fullName>
    </alternativeName>
</protein>
<evidence type="ECO:0000256" key="2">
    <source>
        <dbReference type="ARBA" id="ARBA00003945"/>
    </source>
</evidence>
<evidence type="ECO:0000256" key="5">
    <source>
        <dbReference type="ARBA" id="ARBA00022485"/>
    </source>
</evidence>
<evidence type="ECO:0000256" key="12">
    <source>
        <dbReference type="ARBA" id="ARBA00030295"/>
    </source>
</evidence>
<evidence type="ECO:0000256" key="3">
    <source>
        <dbReference type="ARBA" id="ARBA00007941"/>
    </source>
</evidence>
<dbReference type="AlphaFoldDB" id="A0A284VN70"/>
<comment type="catalytic activity">
    <reaction evidence="13">
        <text>[thioredoxin]-disulfide + 2 reduced [2Fe-2S]-[ferredoxin] + 2 H(+) = [thioredoxin]-dithiol + 2 oxidized [2Fe-2S]-[ferredoxin]</text>
        <dbReference type="Rhea" id="RHEA:42336"/>
        <dbReference type="Rhea" id="RHEA-COMP:10000"/>
        <dbReference type="Rhea" id="RHEA-COMP:10001"/>
        <dbReference type="Rhea" id="RHEA-COMP:10698"/>
        <dbReference type="Rhea" id="RHEA-COMP:10700"/>
        <dbReference type="ChEBI" id="CHEBI:15378"/>
        <dbReference type="ChEBI" id="CHEBI:29950"/>
        <dbReference type="ChEBI" id="CHEBI:33737"/>
        <dbReference type="ChEBI" id="CHEBI:33738"/>
        <dbReference type="ChEBI" id="CHEBI:50058"/>
        <dbReference type="EC" id="1.8.7.2"/>
    </reaction>
</comment>
<comment type="function">
    <text evidence="2">Catalytic subunit of the ferredoxin-thioredoxin reductase (FTR), which catalyzes the two-electron reduction of thioredoxins by the electrons provided by reduced ferredoxin.</text>
</comment>
<dbReference type="InterPro" id="IPR024934">
    <property type="entry name" value="Rubredoxin-like_dom"/>
</dbReference>
<dbReference type="PROSITE" id="PS50903">
    <property type="entry name" value="RUBREDOXIN_LIKE"/>
    <property type="match status" value="1"/>
</dbReference>
<dbReference type="RefSeq" id="WP_096205192.1">
    <property type="nucleotide sequence ID" value="NZ_FZMP01000113.1"/>
</dbReference>
<comment type="cofactor">
    <cofactor evidence="1">
        <name>[4Fe-4S] cluster</name>
        <dbReference type="ChEBI" id="CHEBI:49883"/>
    </cofactor>
</comment>
<dbReference type="OrthoDB" id="45654at2157"/>
<accession>A0A284VN70</accession>
<dbReference type="GO" id="GO:0005506">
    <property type="term" value="F:iron ion binding"/>
    <property type="evidence" value="ECO:0007669"/>
    <property type="project" value="InterPro"/>
</dbReference>
<comment type="subunit">
    <text evidence="11">Heterodimer of subunit A (variable subunit) and subunit B (catalytic subunit). Heterodimeric FTR forms a complex with ferredoxin and thioredoxin.</text>
</comment>
<evidence type="ECO:0000259" key="14">
    <source>
        <dbReference type="PROSITE" id="PS50903"/>
    </source>
</evidence>
<keyword evidence="8" id="KW-0408">Iron</keyword>
<dbReference type="PANTHER" id="PTHR35113">
    <property type="entry name" value="FERREDOXIN-THIOREDOXIN REDUCTASE CATALYTIC CHAIN, CHLOROPLASTIC"/>
    <property type="match status" value="1"/>
</dbReference>